<dbReference type="OrthoDB" id="9992217at2759"/>
<name>A0A6P4XCA2_BRABE</name>
<dbReference type="GO" id="GO:0005737">
    <property type="term" value="C:cytoplasm"/>
    <property type="evidence" value="ECO:0007669"/>
    <property type="project" value="TreeGrafter"/>
</dbReference>
<dbReference type="InterPro" id="IPR040460">
    <property type="entry name" value="Gasdermin_pore"/>
</dbReference>
<evidence type="ECO:0000313" key="5">
    <source>
        <dbReference type="Proteomes" id="UP000515135"/>
    </source>
</evidence>
<dbReference type="Pfam" id="PF04598">
    <property type="entry name" value="Gasdermin"/>
    <property type="match status" value="1"/>
</dbReference>
<dbReference type="GeneID" id="109462100"/>
<dbReference type="KEGG" id="bbel:109462100"/>
<protein>
    <submittedName>
        <fullName evidence="6">Non-syndromic hearing impairment protein 5 homolog</fullName>
    </submittedName>
</protein>
<gene>
    <name evidence="6" type="primary">LOC109462100</name>
</gene>
<keyword evidence="5" id="KW-1185">Reference proteome</keyword>
<proteinExistence type="inferred from homology"/>
<evidence type="ECO:0000313" key="6">
    <source>
        <dbReference type="RefSeq" id="XP_019614155.1"/>
    </source>
</evidence>
<dbReference type="Proteomes" id="UP000515135">
    <property type="component" value="Unplaced"/>
</dbReference>
<evidence type="ECO:0000256" key="1">
    <source>
        <dbReference type="ARBA" id="ARBA00004308"/>
    </source>
</evidence>
<comment type="similarity">
    <text evidence="2">Belongs to the gasdermin family.</text>
</comment>
<dbReference type="InterPro" id="IPR042377">
    <property type="entry name" value="GSDME"/>
</dbReference>
<dbReference type="RefSeq" id="XP_019614155.1">
    <property type="nucleotide sequence ID" value="XM_019758596.1"/>
</dbReference>
<comment type="subcellular location">
    <subcellularLocation>
        <location evidence="1">Endomembrane system</location>
    </subcellularLocation>
</comment>
<dbReference type="SMR" id="A0A6P4XCA2"/>
<evidence type="ECO:0000256" key="2">
    <source>
        <dbReference type="ARBA" id="ARBA00009279"/>
    </source>
</evidence>
<feature type="domain" description="Gasdermin pore forming" evidence="4">
    <location>
        <begin position="1"/>
        <end position="241"/>
    </location>
</feature>
<keyword evidence="3" id="KW-0472">Membrane</keyword>
<sequence length="453" mass="49100">MFEAAVSGFVKAVGKDSLLPVPDLNSANKCRPLHIAVKKNPKWFWQSPKYMPTSFKVHQILTKTEEIDVAVSCRTLVEYNKTSHFSVKGSVGSKILKEVDLDVSGSGVVAIKASFGKVNKCDVDVPTLMQALDKRFVDFRHDFVKEVRGNPRNVLCVVVGTACTINPSVLSSEEDLEGSQKATISLGTTANIDQEGSITNETDKVFDLPPETPLAYNVCEILVKEDGGIDLMYTREGSGGFAAKAGAGVVHTDAPPNTELGYTMKPLLSMEEQKRDSVTSAVLKVMEVPADLPVVEELLDDVVDGRKPKPFAEFKSACSNPTAVLAFLSAIDFQMDTPFTDEDKALIRSLDALFDGLLELSDEQCLALKECNSNFAPAILHVLEQGIAGHPVPLDDPAISILYVKSNNPGQDFLEALDFGIQDVGNKKSLVTEDDGKRLYAAQQAVYGLWGGL</sequence>
<reference evidence="6" key="1">
    <citation type="submission" date="2025-08" db="UniProtKB">
        <authorList>
            <consortium name="RefSeq"/>
        </authorList>
    </citation>
    <scope>IDENTIFICATION</scope>
    <source>
        <tissue evidence="6">Gonad</tissue>
    </source>
</reference>
<organism evidence="5 6">
    <name type="scientific">Branchiostoma belcheri</name>
    <name type="common">Amphioxus</name>
    <dbReference type="NCBI Taxonomy" id="7741"/>
    <lineage>
        <taxon>Eukaryota</taxon>
        <taxon>Metazoa</taxon>
        <taxon>Chordata</taxon>
        <taxon>Cephalochordata</taxon>
        <taxon>Leptocardii</taxon>
        <taxon>Amphioxiformes</taxon>
        <taxon>Branchiostomatidae</taxon>
        <taxon>Branchiostoma</taxon>
    </lineage>
</organism>
<dbReference type="GO" id="GO:0012505">
    <property type="term" value="C:endomembrane system"/>
    <property type="evidence" value="ECO:0007669"/>
    <property type="project" value="UniProtKB-SubCell"/>
</dbReference>
<dbReference type="PANTHER" id="PTHR15207">
    <property type="entry name" value="NONSYNDROMIC HEARING IMPAIRMENT PROTEIN"/>
    <property type="match status" value="1"/>
</dbReference>
<dbReference type="GO" id="GO:0012501">
    <property type="term" value="P:programmed cell death"/>
    <property type="evidence" value="ECO:0007669"/>
    <property type="project" value="InterPro"/>
</dbReference>
<dbReference type="AlphaFoldDB" id="A0A6P4XCA2"/>
<dbReference type="PANTHER" id="PTHR15207:SF3">
    <property type="entry name" value="DEAFNESS, AUTOSOMAL DOMINANT 5-RELATED"/>
    <property type="match status" value="1"/>
</dbReference>
<evidence type="ECO:0000256" key="3">
    <source>
        <dbReference type="ARBA" id="ARBA00023136"/>
    </source>
</evidence>
<evidence type="ECO:0000259" key="4">
    <source>
        <dbReference type="Pfam" id="PF04598"/>
    </source>
</evidence>
<accession>A0A6P4XCA2</accession>